<proteinExistence type="predicted"/>
<protein>
    <submittedName>
        <fullName evidence="1">Uncharacterized protein</fullName>
    </submittedName>
</protein>
<keyword evidence="2" id="KW-1185">Reference proteome</keyword>
<evidence type="ECO:0000313" key="1">
    <source>
        <dbReference type="EMBL" id="CAH2221535.1"/>
    </source>
</evidence>
<reference evidence="1" key="1">
    <citation type="submission" date="2022-03" db="EMBL/GenBank/DDBJ databases">
        <authorList>
            <person name="Alioto T."/>
            <person name="Alioto T."/>
            <person name="Gomez Garrido J."/>
        </authorList>
    </citation>
    <scope>NUCLEOTIDE SEQUENCE</scope>
</reference>
<sequence length="81" mass="8798">MASTPSASGAPSTSTLDGIGEEIRTIAASMATMADLLVLTTTCGLKWPESGQKWQHRVPVFKTWSAPTRPKMPDWLRLTQP</sequence>
<name>A0AAD1VL25_PELCU</name>
<dbReference type="AlphaFoldDB" id="A0AAD1VL25"/>
<accession>A0AAD1VL25</accession>
<dbReference type="Proteomes" id="UP001295444">
    <property type="component" value="Chromosome 01"/>
</dbReference>
<dbReference type="EMBL" id="OW240912">
    <property type="protein sequence ID" value="CAH2221535.1"/>
    <property type="molecule type" value="Genomic_DNA"/>
</dbReference>
<organism evidence="1 2">
    <name type="scientific">Pelobates cultripes</name>
    <name type="common">Western spadefoot toad</name>
    <dbReference type="NCBI Taxonomy" id="61616"/>
    <lineage>
        <taxon>Eukaryota</taxon>
        <taxon>Metazoa</taxon>
        <taxon>Chordata</taxon>
        <taxon>Craniata</taxon>
        <taxon>Vertebrata</taxon>
        <taxon>Euteleostomi</taxon>
        <taxon>Amphibia</taxon>
        <taxon>Batrachia</taxon>
        <taxon>Anura</taxon>
        <taxon>Pelobatoidea</taxon>
        <taxon>Pelobatidae</taxon>
        <taxon>Pelobates</taxon>
    </lineage>
</organism>
<evidence type="ECO:0000313" key="2">
    <source>
        <dbReference type="Proteomes" id="UP001295444"/>
    </source>
</evidence>
<gene>
    <name evidence="1" type="ORF">PECUL_23A041252</name>
</gene>